<dbReference type="Pfam" id="PF13715">
    <property type="entry name" value="CarbopepD_reg_2"/>
    <property type="match status" value="1"/>
</dbReference>
<dbReference type="RefSeq" id="WP_119351567.1">
    <property type="nucleotide sequence ID" value="NZ_QWET01000020.1"/>
</dbReference>
<dbReference type="GO" id="GO:0009279">
    <property type="term" value="C:cell outer membrane"/>
    <property type="evidence" value="ECO:0007669"/>
    <property type="project" value="UniProtKB-SubCell"/>
</dbReference>
<organism evidence="9 10">
    <name type="scientific">Mariniphaga sediminis</name>
    <dbReference type="NCBI Taxonomy" id="1628158"/>
    <lineage>
        <taxon>Bacteria</taxon>
        <taxon>Pseudomonadati</taxon>
        <taxon>Bacteroidota</taxon>
        <taxon>Bacteroidia</taxon>
        <taxon>Marinilabiliales</taxon>
        <taxon>Prolixibacteraceae</taxon>
        <taxon>Mariniphaga</taxon>
    </lineage>
</organism>
<dbReference type="PANTHER" id="PTHR30069:SF29">
    <property type="entry name" value="HEMOGLOBIN AND HEMOGLOBIN-HAPTOGLOBIN-BINDING PROTEIN 1-RELATED"/>
    <property type="match status" value="1"/>
</dbReference>
<keyword evidence="4" id="KW-0812">Transmembrane</keyword>
<feature type="domain" description="TonB-dependent receptor plug" evidence="8">
    <location>
        <begin position="122"/>
        <end position="221"/>
    </location>
</feature>
<reference evidence="9 10" key="1">
    <citation type="journal article" date="2015" name="Int. J. Syst. Evol. Microbiol.">
        <title>Mariniphaga sediminis sp. nov., isolated from coastal sediment.</title>
        <authorList>
            <person name="Wang F.Q."/>
            <person name="Shen Q.Y."/>
            <person name="Chen G.J."/>
            <person name="Du Z.J."/>
        </authorList>
    </citation>
    <scope>NUCLEOTIDE SEQUENCE [LARGE SCALE GENOMIC DNA]</scope>
    <source>
        <strain evidence="9 10">SY21</strain>
    </source>
</reference>
<comment type="caution">
    <text evidence="9">The sequence shown here is derived from an EMBL/GenBank/DDBJ whole genome shotgun (WGS) entry which is preliminary data.</text>
</comment>
<keyword evidence="7" id="KW-0998">Cell outer membrane</keyword>
<dbReference type="InterPro" id="IPR037066">
    <property type="entry name" value="Plug_dom_sf"/>
</dbReference>
<dbReference type="EMBL" id="QWET01000020">
    <property type="protein sequence ID" value="RIH63449.1"/>
    <property type="molecule type" value="Genomic_DNA"/>
</dbReference>
<evidence type="ECO:0000256" key="1">
    <source>
        <dbReference type="ARBA" id="ARBA00004571"/>
    </source>
</evidence>
<dbReference type="GO" id="GO:0044718">
    <property type="term" value="P:siderophore transmembrane transport"/>
    <property type="evidence" value="ECO:0007669"/>
    <property type="project" value="TreeGrafter"/>
</dbReference>
<dbReference type="Pfam" id="PF07715">
    <property type="entry name" value="Plug"/>
    <property type="match status" value="1"/>
</dbReference>
<dbReference type="OrthoDB" id="1109239at2"/>
<keyword evidence="6" id="KW-0472">Membrane</keyword>
<keyword evidence="2" id="KW-0813">Transport</keyword>
<keyword evidence="5" id="KW-0732">Signal</keyword>
<keyword evidence="10" id="KW-1185">Reference proteome</keyword>
<evidence type="ECO:0000313" key="10">
    <source>
        <dbReference type="Proteomes" id="UP000266441"/>
    </source>
</evidence>
<sequence>MRSIGFLILILLILPFIAGAQILEGVVYGKEKNEKHPLPGVNIYWQGTNKGVASDNEGNFKIKKGNGDHVLVFSFVGYQQKELHINELASLDVVLEPNLELGEVKVVHKNRGTYLSAIDPIQTERINSAELHKAACCNLAESFETNPSVDVSYSDAVTGAKQIRLLGLEGTYSLLQIENMPNLRGLATNFGLTYVPGPWMESIQVSKGAASVLNGYESIAGQINAEYKKPDGDEKLFLNTFAGASGRLEFNGNGNIRVYKDKLSTGIFVHASDQSRRNDENSDGFLDEPLSRQLQVFNRWKFNNHKGYMAQAGITLLTEDRLGGQSSFRRTMQPLPTNPYGINIENNRIEGFFKTGYVWPNNRTALAWLSNFSRHETNSFYGLNDYDAKETRFYGSAVFTRDLNVAATHSLNSGFSFIYNDFSESLYTNVIDRTEQVPGIFSEYTFKPNHNFTFMTGIRADFHNLFGTFITPRMHFRYNMGEHITIRGSAGKGYRTANVLSENNYLLASARPLQWSDDVFQEKAWNYGFALVQYYTLWGRELQLNAEYFRTDFQSKLVVDRETSASHIILAPLDGKSFSNSIQFDLRYQPVKRLDMLLAYRLNDVQQTIGGQLLEKPLTSRYKGLINFNYTTNLKKWMFDYTIQFNGGGRIPRYPGEGGEQIPEGFYEFSPFTVMNAQVTKYFRYWNIYVGAENLTDFRQKNPVAGADNPFGPQFDATNVWGPVKGQRIYAGLRFTLNYQ</sequence>
<keyword evidence="3" id="KW-1134">Transmembrane beta strand</keyword>
<evidence type="ECO:0000259" key="8">
    <source>
        <dbReference type="Pfam" id="PF07715"/>
    </source>
</evidence>
<dbReference type="Proteomes" id="UP000266441">
    <property type="component" value="Unassembled WGS sequence"/>
</dbReference>
<dbReference type="PANTHER" id="PTHR30069">
    <property type="entry name" value="TONB-DEPENDENT OUTER MEMBRANE RECEPTOR"/>
    <property type="match status" value="1"/>
</dbReference>
<dbReference type="SUPFAM" id="SSF49464">
    <property type="entry name" value="Carboxypeptidase regulatory domain-like"/>
    <property type="match status" value="1"/>
</dbReference>
<dbReference type="AlphaFoldDB" id="A0A399CUZ5"/>
<name>A0A399CUZ5_9BACT</name>
<gene>
    <name evidence="9" type="ORF">D1164_19405</name>
</gene>
<comment type="subcellular location">
    <subcellularLocation>
        <location evidence="1">Cell outer membrane</location>
        <topology evidence="1">Multi-pass membrane protein</topology>
    </subcellularLocation>
</comment>
<dbReference type="InterPro" id="IPR039426">
    <property type="entry name" value="TonB-dep_rcpt-like"/>
</dbReference>
<evidence type="ECO:0000256" key="6">
    <source>
        <dbReference type="ARBA" id="ARBA00023136"/>
    </source>
</evidence>
<evidence type="ECO:0000256" key="2">
    <source>
        <dbReference type="ARBA" id="ARBA00022448"/>
    </source>
</evidence>
<dbReference type="InterPro" id="IPR012910">
    <property type="entry name" value="Plug_dom"/>
</dbReference>
<dbReference type="Gene3D" id="2.170.130.10">
    <property type="entry name" value="TonB-dependent receptor, plug domain"/>
    <property type="match status" value="1"/>
</dbReference>
<dbReference type="InterPro" id="IPR008969">
    <property type="entry name" value="CarboxyPept-like_regulatory"/>
</dbReference>
<dbReference type="Gene3D" id="2.40.170.20">
    <property type="entry name" value="TonB-dependent receptor, beta-barrel domain"/>
    <property type="match status" value="1"/>
</dbReference>
<dbReference type="GO" id="GO:0015344">
    <property type="term" value="F:siderophore uptake transmembrane transporter activity"/>
    <property type="evidence" value="ECO:0007669"/>
    <property type="project" value="TreeGrafter"/>
</dbReference>
<evidence type="ECO:0000256" key="4">
    <source>
        <dbReference type="ARBA" id="ARBA00022692"/>
    </source>
</evidence>
<evidence type="ECO:0000256" key="7">
    <source>
        <dbReference type="ARBA" id="ARBA00023237"/>
    </source>
</evidence>
<protein>
    <submittedName>
        <fullName evidence="9">TonB-dependent receptor</fullName>
    </submittedName>
</protein>
<dbReference type="SUPFAM" id="SSF56935">
    <property type="entry name" value="Porins"/>
    <property type="match status" value="1"/>
</dbReference>
<evidence type="ECO:0000256" key="5">
    <source>
        <dbReference type="ARBA" id="ARBA00022729"/>
    </source>
</evidence>
<dbReference type="Gene3D" id="2.60.40.1120">
    <property type="entry name" value="Carboxypeptidase-like, regulatory domain"/>
    <property type="match status" value="1"/>
</dbReference>
<dbReference type="InterPro" id="IPR036942">
    <property type="entry name" value="Beta-barrel_TonB_sf"/>
</dbReference>
<accession>A0A399CUZ5</accession>
<evidence type="ECO:0000313" key="9">
    <source>
        <dbReference type="EMBL" id="RIH63449.1"/>
    </source>
</evidence>
<proteinExistence type="predicted"/>
<evidence type="ECO:0000256" key="3">
    <source>
        <dbReference type="ARBA" id="ARBA00022452"/>
    </source>
</evidence>
<keyword evidence="9" id="KW-0675">Receptor</keyword>